<dbReference type="KEGG" id="aym:YM304_23190"/>
<keyword evidence="3" id="KW-1185">Reference proteome</keyword>
<dbReference type="InterPro" id="IPR025351">
    <property type="entry name" value="Pvc16_N"/>
</dbReference>
<protein>
    <recommendedName>
        <fullName evidence="1">Pvc16 N-terminal domain-containing protein</fullName>
    </recommendedName>
</protein>
<sequence>MLEHIDDSLEALLRATVPLSATDVDVAFEAPDREWSAKLTRPTVNVFLWDIRRSTTQANSGLRTVTRDGVRVHQPALPVLELRYVVTAWTSDHGDERALLAGLLRSLLAHATIPREFLPASMAELDPPRVEIARAGEDHMDVFKALEGKVKPGINVVLSSEFDIGVFTEAGPPIETIETTIGRFDSVTPQFTGNGPDTRRRVAGEVLHAVERGAIGAVVRSSIDASHVNATGRFVLRTGVDDEITIETEPPLTMAVPATGGVRFE</sequence>
<dbReference type="AlphaFoldDB" id="A0A6C7E8F1"/>
<dbReference type="RefSeq" id="WP_015441880.1">
    <property type="nucleotide sequence ID" value="NC_020520.1"/>
</dbReference>
<dbReference type="Pfam" id="PF14065">
    <property type="entry name" value="Pvc16_N"/>
    <property type="match status" value="1"/>
</dbReference>
<evidence type="ECO:0000313" key="3">
    <source>
        <dbReference type="Proteomes" id="UP000011863"/>
    </source>
</evidence>
<proteinExistence type="predicted"/>
<evidence type="ECO:0000313" key="2">
    <source>
        <dbReference type="EMBL" id="BAN02633.1"/>
    </source>
</evidence>
<gene>
    <name evidence="2" type="ORF">YM304_23190</name>
</gene>
<dbReference type="Proteomes" id="UP000011863">
    <property type="component" value="Chromosome"/>
</dbReference>
<dbReference type="EMBL" id="AP012057">
    <property type="protein sequence ID" value="BAN02633.1"/>
    <property type="molecule type" value="Genomic_DNA"/>
</dbReference>
<feature type="domain" description="Pvc16 N-terminal" evidence="1">
    <location>
        <begin position="5"/>
        <end position="159"/>
    </location>
</feature>
<accession>A0A6C7E8F1</accession>
<evidence type="ECO:0000259" key="1">
    <source>
        <dbReference type="Pfam" id="PF14065"/>
    </source>
</evidence>
<reference evidence="2 3" key="1">
    <citation type="journal article" date="2013" name="Int. J. Syst. Evol. Microbiol.">
        <title>Ilumatobacter nonamiense sp. nov. and Ilumatobacter coccineum sp. nov., isolated from seashore sand.</title>
        <authorList>
            <person name="Matsumoto A."/>
            <person name="Kasai H."/>
            <person name="Matsuo Y."/>
            <person name="Shizuri Y."/>
            <person name="Ichikawa N."/>
            <person name="Fujita N."/>
            <person name="Omura S."/>
            <person name="Takahashi Y."/>
        </authorList>
    </citation>
    <scope>NUCLEOTIDE SEQUENCE [LARGE SCALE GENOMIC DNA]</scope>
    <source>
        <strain evidence="3">NBRC 103263 / KCTC 29153 / YM16-304</strain>
    </source>
</reference>
<name>A0A6C7E8F1_ILUCY</name>
<organism evidence="2 3">
    <name type="scientific">Ilumatobacter coccineus (strain NBRC 103263 / KCTC 29153 / YM16-304)</name>
    <dbReference type="NCBI Taxonomy" id="1313172"/>
    <lineage>
        <taxon>Bacteria</taxon>
        <taxon>Bacillati</taxon>
        <taxon>Actinomycetota</taxon>
        <taxon>Acidimicrobiia</taxon>
        <taxon>Acidimicrobiales</taxon>
        <taxon>Ilumatobacteraceae</taxon>
        <taxon>Ilumatobacter</taxon>
    </lineage>
</organism>